<accession>A0A2S4WA09</accession>
<dbReference type="Pfam" id="PF02581">
    <property type="entry name" value="TMP-TENI"/>
    <property type="match status" value="1"/>
</dbReference>
<evidence type="ECO:0000256" key="12">
    <source>
        <dbReference type="ARBA" id="ARBA00047334"/>
    </source>
</evidence>
<dbReference type="GO" id="GO:0009228">
    <property type="term" value="P:thiamine biosynthetic process"/>
    <property type="evidence" value="ECO:0007669"/>
    <property type="project" value="UniProtKB-KW"/>
</dbReference>
<protein>
    <recommendedName>
        <fullName evidence="15">Thiamine phosphate synthase/TenI domain-containing protein</fullName>
    </recommendedName>
</protein>
<dbReference type="GO" id="GO:0004417">
    <property type="term" value="F:hydroxyethylthiazole kinase activity"/>
    <property type="evidence" value="ECO:0007669"/>
    <property type="project" value="UniProtKB-EC"/>
</dbReference>
<evidence type="ECO:0000256" key="11">
    <source>
        <dbReference type="ARBA" id="ARBA00022977"/>
    </source>
</evidence>
<dbReference type="InterPro" id="IPR013785">
    <property type="entry name" value="Aldolase_TIM"/>
</dbReference>
<dbReference type="GO" id="GO:0000287">
    <property type="term" value="F:magnesium ion binding"/>
    <property type="evidence" value="ECO:0007669"/>
    <property type="project" value="InterPro"/>
</dbReference>
<dbReference type="GO" id="GO:0005737">
    <property type="term" value="C:cytoplasm"/>
    <property type="evidence" value="ECO:0007669"/>
    <property type="project" value="TreeGrafter"/>
</dbReference>
<dbReference type="HAMAP" id="MF_00228">
    <property type="entry name" value="Thz_kinase"/>
    <property type="match status" value="1"/>
</dbReference>
<dbReference type="PANTHER" id="PTHR20857">
    <property type="entry name" value="THIAMINE-PHOSPHATE PYROPHOSPHORYLASE"/>
    <property type="match status" value="1"/>
</dbReference>
<keyword evidence="11" id="KW-0784">Thiamine biosynthesis</keyword>
<dbReference type="Gene3D" id="3.20.20.70">
    <property type="entry name" value="Aldolase class I"/>
    <property type="match status" value="1"/>
</dbReference>
<dbReference type="NCBIfam" id="TIGR00693">
    <property type="entry name" value="thiE"/>
    <property type="match status" value="1"/>
</dbReference>
<proteinExistence type="inferred from homology"/>
<dbReference type="GO" id="GO:0009229">
    <property type="term" value="P:thiamine diphosphate biosynthetic process"/>
    <property type="evidence" value="ECO:0007669"/>
    <property type="project" value="UniProtKB-UniPathway"/>
</dbReference>
<organism evidence="16 17">
    <name type="scientific">Puccinia striiformis</name>
    <dbReference type="NCBI Taxonomy" id="27350"/>
    <lineage>
        <taxon>Eukaryota</taxon>
        <taxon>Fungi</taxon>
        <taxon>Dikarya</taxon>
        <taxon>Basidiomycota</taxon>
        <taxon>Pucciniomycotina</taxon>
        <taxon>Pucciniomycetes</taxon>
        <taxon>Pucciniales</taxon>
        <taxon>Pucciniaceae</taxon>
        <taxon>Puccinia</taxon>
    </lineage>
</organism>
<dbReference type="GO" id="GO:0004789">
    <property type="term" value="F:thiamine-phosphate diphosphorylase activity"/>
    <property type="evidence" value="ECO:0007669"/>
    <property type="project" value="UniProtKB-EC"/>
</dbReference>
<comment type="catalytic activity">
    <reaction evidence="1">
        <text>5-(2-hydroxyethyl)-4-methylthiazole + ATP = 4-methyl-5-(2-phosphooxyethyl)-thiazole + ADP + H(+)</text>
        <dbReference type="Rhea" id="RHEA:24212"/>
        <dbReference type="ChEBI" id="CHEBI:15378"/>
        <dbReference type="ChEBI" id="CHEBI:17957"/>
        <dbReference type="ChEBI" id="CHEBI:30616"/>
        <dbReference type="ChEBI" id="CHEBI:58296"/>
        <dbReference type="ChEBI" id="CHEBI:456216"/>
        <dbReference type="EC" id="2.7.1.50"/>
    </reaction>
</comment>
<evidence type="ECO:0000313" key="16">
    <source>
        <dbReference type="EMBL" id="POW18606.1"/>
    </source>
</evidence>
<comment type="cofactor">
    <cofactor evidence="2">
        <name>Mg(2+)</name>
        <dbReference type="ChEBI" id="CHEBI:18420"/>
    </cofactor>
</comment>
<dbReference type="OrthoDB" id="4994at2759"/>
<dbReference type="InterPro" id="IPR029056">
    <property type="entry name" value="Ribokinase-like"/>
</dbReference>
<sequence length="647" mass="70678">MNDYSLYLVTSSDNLPPGATVESTVREAVRAGVKIVQLREKNLSTRLFLERARALREICQPPVKLIINDRIDIAHACGADGVHLGQDDMPLLDAQKIFRVGEIIGISVNTIDEALAAVKAGADYLGVGLAGRLEPNRSQPIKLLVWPRGVKAIRDELDRLNLSTPLVVIGGINSTNLIRTLYGCTSNQFYYARRAESPIGVAVVSAIMSSPDPYRATQKLQNMIQEFEAWLRTPEGPFLDPDVTLKLNLAASMIKFHEKTSTPLVHHITNTVVQNDCANLALAYGCSPIMSSNLGEMEDLIKLKAGSLVLNLGTFDDNQVQAMKLAGRHANLTGKPVIFDPVGVGASQERKNKANGTPPSVCSSHPFDWEILRHHVNWTTLKFRYYSVEILNAVQMSVIKGNQAEIASLARFNSSGTSSCGVDSNGEVEAPDVLVKNLARQELCIVVMTGKTDWISDGMHVVRLQNGVSELASITGSGCMTGTSIGCFASMIQPEVDKDTQSGLLMNLKSMHQDFGGDTLIASILGISTINVVAELIHQSENEKSDFGPNNLVSNYFEISMFFYATRMTAEEVLSMAIHCTCDTYILLIRMCPLFPSENANSGQDMFITSNGTSWKRINAEMNISSVFFHSDAENNFPPASRDATIE</sequence>
<evidence type="ECO:0000256" key="6">
    <source>
        <dbReference type="ARBA" id="ARBA00022723"/>
    </source>
</evidence>
<evidence type="ECO:0000256" key="10">
    <source>
        <dbReference type="ARBA" id="ARBA00022842"/>
    </source>
</evidence>
<evidence type="ECO:0000256" key="13">
    <source>
        <dbReference type="ARBA" id="ARBA00047851"/>
    </source>
</evidence>
<evidence type="ECO:0000256" key="3">
    <source>
        <dbReference type="ARBA" id="ARBA00004868"/>
    </source>
</evidence>
<name>A0A2S4WA09_9BASI</name>
<dbReference type="UniPathway" id="UPA00060">
    <property type="reaction ID" value="UER00139"/>
</dbReference>
<comment type="catalytic activity">
    <reaction evidence="14">
        <text>2-[(2R,5Z)-2-carboxy-4-methylthiazol-5(2H)-ylidene]ethyl phosphate + 4-amino-2-methyl-5-(diphosphooxymethyl)pyrimidine + 2 H(+) = thiamine phosphate + CO2 + diphosphate</text>
        <dbReference type="Rhea" id="RHEA:47844"/>
        <dbReference type="ChEBI" id="CHEBI:15378"/>
        <dbReference type="ChEBI" id="CHEBI:16526"/>
        <dbReference type="ChEBI" id="CHEBI:33019"/>
        <dbReference type="ChEBI" id="CHEBI:37575"/>
        <dbReference type="ChEBI" id="CHEBI:57841"/>
        <dbReference type="ChEBI" id="CHEBI:62899"/>
        <dbReference type="EC" id="2.5.1.3"/>
    </reaction>
</comment>
<dbReference type="CDD" id="cd00564">
    <property type="entry name" value="TMP_TenI"/>
    <property type="match status" value="1"/>
</dbReference>
<gene>
    <name evidence="16" type="ORF">PSHT_05636</name>
</gene>
<dbReference type="AlphaFoldDB" id="A0A2S4WA09"/>
<comment type="catalytic activity">
    <reaction evidence="12">
        <text>4-methyl-5-(2-phosphooxyethyl)-thiazole + 4-amino-2-methyl-5-(diphosphooxymethyl)pyrimidine + H(+) = thiamine phosphate + diphosphate</text>
        <dbReference type="Rhea" id="RHEA:22328"/>
        <dbReference type="ChEBI" id="CHEBI:15378"/>
        <dbReference type="ChEBI" id="CHEBI:33019"/>
        <dbReference type="ChEBI" id="CHEBI:37575"/>
        <dbReference type="ChEBI" id="CHEBI:57841"/>
        <dbReference type="ChEBI" id="CHEBI:58296"/>
        <dbReference type="EC" id="2.5.1.3"/>
    </reaction>
</comment>
<keyword evidence="9" id="KW-0067">ATP-binding</keyword>
<dbReference type="InterPro" id="IPR022998">
    <property type="entry name" value="ThiamineP_synth_TenI"/>
</dbReference>
<keyword evidence="8" id="KW-0418">Kinase</keyword>
<comment type="pathway">
    <text evidence="4">Cofactor biosynthesis; thiamine diphosphate biosynthesis; thiamine phosphate from 4-amino-2-methyl-5-diphosphomethylpyrimidine and 4-methyl-5-(2-phosphoethyl)-thiazole: step 1/1.</text>
</comment>
<evidence type="ECO:0000256" key="8">
    <source>
        <dbReference type="ARBA" id="ARBA00022777"/>
    </source>
</evidence>
<dbReference type="Pfam" id="PF02110">
    <property type="entry name" value="HK"/>
    <property type="match status" value="2"/>
</dbReference>
<dbReference type="VEuPathDB" id="FungiDB:PSHT_05636"/>
<dbReference type="SUPFAM" id="SSF53613">
    <property type="entry name" value="Ribokinase-like"/>
    <property type="match status" value="1"/>
</dbReference>
<keyword evidence="6" id="KW-0479">Metal-binding</keyword>
<reference evidence="16 17" key="1">
    <citation type="submission" date="2017-12" db="EMBL/GenBank/DDBJ databases">
        <title>Gene loss provides genomic basis for host adaptation in cereal stripe rust fungi.</title>
        <authorList>
            <person name="Xia C."/>
        </authorList>
    </citation>
    <scope>NUCLEOTIDE SEQUENCE [LARGE SCALE GENOMIC DNA]</scope>
    <source>
        <strain evidence="16 17">93TX-2</strain>
    </source>
</reference>
<evidence type="ECO:0000256" key="1">
    <source>
        <dbReference type="ARBA" id="ARBA00001771"/>
    </source>
</evidence>
<dbReference type="InterPro" id="IPR034291">
    <property type="entry name" value="TMP_synthase"/>
</dbReference>
<reference evidence="17" key="2">
    <citation type="journal article" date="2018" name="BMC Genomics">
        <title>Genomic insights into host adaptation between the wheat stripe rust pathogen (Puccinia striiformis f. sp. tritici) and the barley stripe rust pathogen (Puccinia striiformis f. sp. hordei).</title>
        <authorList>
            <person name="Xia C."/>
            <person name="Wang M."/>
            <person name="Yin C."/>
            <person name="Cornejo O.E."/>
            <person name="Hulbert S.H."/>
            <person name="Chen X."/>
        </authorList>
    </citation>
    <scope>NUCLEOTIDE SEQUENCE [LARGE SCALE GENOMIC DNA]</scope>
    <source>
        <strain evidence="17">93TX-2</strain>
    </source>
</reference>
<evidence type="ECO:0000256" key="9">
    <source>
        <dbReference type="ARBA" id="ARBA00022840"/>
    </source>
</evidence>
<evidence type="ECO:0000256" key="5">
    <source>
        <dbReference type="ARBA" id="ARBA00022679"/>
    </source>
</evidence>
<comment type="catalytic activity">
    <reaction evidence="13">
        <text>2-(2-carboxy-4-methylthiazol-5-yl)ethyl phosphate + 4-amino-2-methyl-5-(diphosphooxymethyl)pyrimidine + 2 H(+) = thiamine phosphate + CO2 + diphosphate</text>
        <dbReference type="Rhea" id="RHEA:47848"/>
        <dbReference type="ChEBI" id="CHEBI:15378"/>
        <dbReference type="ChEBI" id="CHEBI:16526"/>
        <dbReference type="ChEBI" id="CHEBI:33019"/>
        <dbReference type="ChEBI" id="CHEBI:37575"/>
        <dbReference type="ChEBI" id="CHEBI:57841"/>
        <dbReference type="ChEBI" id="CHEBI:62890"/>
        <dbReference type="EC" id="2.5.1.3"/>
    </reaction>
</comment>
<dbReference type="InterPro" id="IPR036206">
    <property type="entry name" value="ThiamineP_synth_sf"/>
</dbReference>
<keyword evidence="7" id="KW-0547">Nucleotide-binding</keyword>
<dbReference type="EMBL" id="PKSM01000062">
    <property type="protein sequence ID" value="POW18606.1"/>
    <property type="molecule type" value="Genomic_DNA"/>
</dbReference>
<evidence type="ECO:0000256" key="14">
    <source>
        <dbReference type="ARBA" id="ARBA00047883"/>
    </source>
</evidence>
<evidence type="ECO:0000313" key="17">
    <source>
        <dbReference type="Proteomes" id="UP000238274"/>
    </source>
</evidence>
<evidence type="ECO:0000256" key="7">
    <source>
        <dbReference type="ARBA" id="ARBA00022741"/>
    </source>
</evidence>
<keyword evidence="10" id="KW-0460">Magnesium</keyword>
<dbReference type="PRINTS" id="PR01099">
    <property type="entry name" value="HYETHTZKNASE"/>
</dbReference>
<evidence type="ECO:0000256" key="4">
    <source>
        <dbReference type="ARBA" id="ARBA00005165"/>
    </source>
</evidence>
<dbReference type="VEuPathDB" id="FungiDB:PSTT_07203"/>
<dbReference type="GO" id="GO:0005524">
    <property type="term" value="F:ATP binding"/>
    <property type="evidence" value="ECO:0007669"/>
    <property type="project" value="UniProtKB-KW"/>
</dbReference>
<evidence type="ECO:0000256" key="2">
    <source>
        <dbReference type="ARBA" id="ARBA00001946"/>
    </source>
</evidence>
<comment type="caution">
    <text evidence="16">The sequence shown here is derived from an EMBL/GenBank/DDBJ whole genome shotgun (WGS) entry which is preliminary data.</text>
</comment>
<feature type="domain" description="Thiamine phosphate synthase/TenI" evidence="15">
    <location>
        <begin position="6"/>
        <end position="179"/>
    </location>
</feature>
<evidence type="ECO:0000259" key="15">
    <source>
        <dbReference type="Pfam" id="PF02581"/>
    </source>
</evidence>
<dbReference type="PANTHER" id="PTHR20857:SF23">
    <property type="entry name" value="THIAMINE BIOSYNTHETIC BIFUNCTIONAL ENZYME"/>
    <property type="match status" value="1"/>
</dbReference>
<reference evidence="17" key="3">
    <citation type="journal article" date="2018" name="Mol. Plant Microbe Interact.">
        <title>Genome sequence resources for the wheat stripe rust pathogen (Puccinia striiformis f. sp. tritici) and the barley stripe rust pathogen (Puccinia striiformis f. sp. hordei).</title>
        <authorList>
            <person name="Xia C."/>
            <person name="Wang M."/>
            <person name="Yin C."/>
            <person name="Cornejo O.E."/>
            <person name="Hulbert S.H."/>
            <person name="Chen X."/>
        </authorList>
    </citation>
    <scope>NUCLEOTIDE SEQUENCE [LARGE SCALE GENOMIC DNA]</scope>
    <source>
        <strain evidence="17">93TX-2</strain>
    </source>
</reference>
<keyword evidence="5" id="KW-0808">Transferase</keyword>
<comment type="pathway">
    <text evidence="3">Cofactor biosynthesis; thiamine diphosphate biosynthesis; 4-methyl-5-(2-phosphoethyl)-thiazole from 5-(2-hydroxyethyl)-4-methylthiazole: step 1/1.</text>
</comment>
<dbReference type="SUPFAM" id="SSF51391">
    <property type="entry name" value="Thiamin phosphate synthase"/>
    <property type="match status" value="1"/>
</dbReference>
<dbReference type="InterPro" id="IPR000417">
    <property type="entry name" value="Hyethyz_kinase"/>
</dbReference>
<dbReference type="Gene3D" id="3.40.1190.20">
    <property type="match status" value="1"/>
</dbReference>
<dbReference type="Proteomes" id="UP000238274">
    <property type="component" value="Unassembled WGS sequence"/>
</dbReference>
<dbReference type="HAMAP" id="MF_00097">
    <property type="entry name" value="TMP_synthase"/>
    <property type="match status" value="1"/>
</dbReference>
<keyword evidence="17" id="KW-1185">Reference proteome</keyword>
<dbReference type="CDD" id="cd01170">
    <property type="entry name" value="THZ_kinase"/>
    <property type="match status" value="1"/>
</dbReference>